<protein>
    <recommendedName>
        <fullName evidence="2">HAT C-terminal dimerisation domain-containing protein</fullName>
    </recommendedName>
</protein>
<dbReference type="InterPro" id="IPR052717">
    <property type="entry name" value="Vacuolar_transposase_reg"/>
</dbReference>
<proteinExistence type="predicted"/>
<reference evidence="3" key="1">
    <citation type="submission" date="2017-05" db="UniProtKB">
        <authorList>
            <consortium name="EnsemblMetazoa"/>
        </authorList>
    </citation>
    <scope>IDENTIFICATION</scope>
</reference>
<feature type="region of interest" description="Disordered" evidence="1">
    <location>
        <begin position="1"/>
        <end position="22"/>
    </location>
</feature>
<dbReference type="InterPro" id="IPR012337">
    <property type="entry name" value="RNaseH-like_sf"/>
</dbReference>
<dbReference type="PANTHER" id="PTHR46169:SF29">
    <property type="entry name" value="DNA REPLICATION-RELATED ELEMENT FACTOR, ISOFORM A"/>
    <property type="match status" value="1"/>
</dbReference>
<sequence>MSVAAPLLESSEQPKPSTKKRKLEQILIKKGVTSGDGPLSTTDKAEREIEQYLVCPKIDTEDDPLVWWLQYSSSYPINFKVAKKYFSICATREASERLFSVAGNIVNSKRTCLKAREEKSLHSISMLSCCYKALNFIPCRDGEFNYRNDLGASPPGR</sequence>
<dbReference type="InterPro" id="IPR008906">
    <property type="entry name" value="HATC_C_dom"/>
</dbReference>
<dbReference type="Pfam" id="PF05699">
    <property type="entry name" value="Dimer_Tnp_hAT"/>
    <property type="match status" value="1"/>
</dbReference>
<dbReference type="PANTHER" id="PTHR46169">
    <property type="entry name" value="DNA REPLICATION-RELATED ELEMENT FACTOR, ISOFORM A"/>
    <property type="match status" value="1"/>
</dbReference>
<accession>A0A1X7VM67</accession>
<dbReference type="GO" id="GO:0006357">
    <property type="term" value="P:regulation of transcription by RNA polymerase II"/>
    <property type="evidence" value="ECO:0007669"/>
    <property type="project" value="TreeGrafter"/>
</dbReference>
<feature type="domain" description="HAT C-terminal dimerisation" evidence="2">
    <location>
        <begin position="48"/>
        <end position="119"/>
    </location>
</feature>
<dbReference type="GO" id="GO:0005634">
    <property type="term" value="C:nucleus"/>
    <property type="evidence" value="ECO:0007669"/>
    <property type="project" value="TreeGrafter"/>
</dbReference>
<organism evidence="3">
    <name type="scientific">Amphimedon queenslandica</name>
    <name type="common">Sponge</name>
    <dbReference type="NCBI Taxonomy" id="400682"/>
    <lineage>
        <taxon>Eukaryota</taxon>
        <taxon>Metazoa</taxon>
        <taxon>Porifera</taxon>
        <taxon>Demospongiae</taxon>
        <taxon>Heteroscleromorpha</taxon>
        <taxon>Haplosclerida</taxon>
        <taxon>Niphatidae</taxon>
        <taxon>Amphimedon</taxon>
    </lineage>
</organism>
<name>A0A1X7VM67_AMPQE</name>
<dbReference type="AlphaFoldDB" id="A0A1X7VM67"/>
<dbReference type="OrthoDB" id="1607513at2759"/>
<dbReference type="SUPFAM" id="SSF53098">
    <property type="entry name" value="Ribonuclease H-like"/>
    <property type="match status" value="1"/>
</dbReference>
<dbReference type="GO" id="GO:0046983">
    <property type="term" value="F:protein dimerization activity"/>
    <property type="evidence" value="ECO:0007669"/>
    <property type="project" value="InterPro"/>
</dbReference>
<evidence type="ECO:0000313" key="3">
    <source>
        <dbReference type="EnsemblMetazoa" id="Aqu2.1.40508_001"/>
    </source>
</evidence>
<dbReference type="EnsemblMetazoa" id="Aqu2.1.40508_001">
    <property type="protein sequence ID" value="Aqu2.1.40508_001"/>
    <property type="gene ID" value="Aqu2.1.40508"/>
</dbReference>
<evidence type="ECO:0000259" key="2">
    <source>
        <dbReference type="Pfam" id="PF05699"/>
    </source>
</evidence>
<dbReference type="InParanoid" id="A0A1X7VM67"/>
<evidence type="ECO:0000256" key="1">
    <source>
        <dbReference type="SAM" id="MobiDB-lite"/>
    </source>
</evidence>